<evidence type="ECO:0008006" key="4">
    <source>
        <dbReference type="Google" id="ProtNLM"/>
    </source>
</evidence>
<protein>
    <recommendedName>
        <fullName evidence="4">DUF3035 domain-containing protein</fullName>
    </recommendedName>
</protein>
<reference evidence="2" key="1">
    <citation type="submission" date="2021-07" db="EMBL/GenBank/DDBJ databases">
        <title>Pseudohoeflea marina sp. nov. a polyhydroxyalcanoate-producing bacterium.</title>
        <authorList>
            <person name="Zheng W."/>
            <person name="Yu S."/>
            <person name="Huang Y."/>
        </authorList>
    </citation>
    <scope>NUCLEOTIDE SEQUENCE</scope>
    <source>
        <strain evidence="2">DP4N28-3</strain>
    </source>
</reference>
<accession>A0ABS6WSU8</accession>
<organism evidence="2 3">
    <name type="scientific">Pseudohoeflea coraliihabitans</name>
    <dbReference type="NCBI Taxonomy" id="2860393"/>
    <lineage>
        <taxon>Bacteria</taxon>
        <taxon>Pseudomonadati</taxon>
        <taxon>Pseudomonadota</taxon>
        <taxon>Alphaproteobacteria</taxon>
        <taxon>Hyphomicrobiales</taxon>
        <taxon>Rhizobiaceae</taxon>
        <taxon>Pseudohoeflea</taxon>
    </lineage>
</organism>
<comment type="caution">
    <text evidence="2">The sequence shown here is derived from an EMBL/GenBank/DDBJ whole genome shotgun (WGS) entry which is preliminary data.</text>
</comment>
<keyword evidence="3" id="KW-1185">Reference proteome</keyword>
<feature type="compositionally biased region" description="Low complexity" evidence="1">
    <location>
        <begin position="60"/>
        <end position="73"/>
    </location>
</feature>
<dbReference type="Proteomes" id="UP001430804">
    <property type="component" value="Unassembled WGS sequence"/>
</dbReference>
<proteinExistence type="predicted"/>
<evidence type="ECO:0000313" key="3">
    <source>
        <dbReference type="Proteomes" id="UP001430804"/>
    </source>
</evidence>
<dbReference type="EMBL" id="JAHWQX010000003">
    <property type="protein sequence ID" value="MBW3098145.1"/>
    <property type="molecule type" value="Genomic_DNA"/>
</dbReference>
<gene>
    <name evidence="2" type="ORF">KY465_12725</name>
</gene>
<sequence>MKASPRVRTDAPRLCRRRAGLLAPAGLAALVLTLAGCQTASLEDAAPREAVVKADASAASEATADTAPVLRVPSPVPLPRNAGPEPEAKEFVAARNSAEGEYPNLGTPREAALQQLSAAEAAALKREMAVAKAGASGGGGNAAAYRRRYNELQAIARSHEQTTEQEIVQ</sequence>
<evidence type="ECO:0000313" key="2">
    <source>
        <dbReference type="EMBL" id="MBW3098145.1"/>
    </source>
</evidence>
<feature type="region of interest" description="Disordered" evidence="1">
    <location>
        <begin position="60"/>
        <end position="87"/>
    </location>
</feature>
<evidence type="ECO:0000256" key="1">
    <source>
        <dbReference type="SAM" id="MobiDB-lite"/>
    </source>
</evidence>
<dbReference type="RefSeq" id="WP_219202074.1">
    <property type="nucleotide sequence ID" value="NZ_JAHWQX010000003.1"/>
</dbReference>
<name>A0ABS6WSU8_9HYPH</name>